<keyword evidence="3" id="KW-1185">Reference proteome</keyword>
<evidence type="ECO:0000256" key="1">
    <source>
        <dbReference type="SAM" id="Phobius"/>
    </source>
</evidence>
<evidence type="ECO:0000313" key="3">
    <source>
        <dbReference type="Proteomes" id="UP000076967"/>
    </source>
</evidence>
<protein>
    <submittedName>
        <fullName evidence="2">Uncharacterized protein</fullName>
    </submittedName>
</protein>
<evidence type="ECO:0000313" key="2">
    <source>
        <dbReference type="EMBL" id="OAB46673.1"/>
    </source>
</evidence>
<sequence length="69" mass="7852">MFRIWPVAAVICMSVVICMFISLGGIYRLIIQHTRNKGGTAKVNLSSFEGDRFFCVFRYSEDVMEGNLI</sequence>
<dbReference type="STRING" id="494026.PGLA_00130"/>
<keyword evidence="1" id="KW-0812">Transmembrane</keyword>
<gene>
    <name evidence="2" type="ORF">PGLA_00130</name>
</gene>
<name>A0A168PE48_9BACL</name>
<keyword evidence="1" id="KW-0472">Membrane</keyword>
<dbReference type="EMBL" id="LVJH01000001">
    <property type="protein sequence ID" value="OAB46673.1"/>
    <property type="molecule type" value="Genomic_DNA"/>
</dbReference>
<keyword evidence="1" id="KW-1133">Transmembrane helix</keyword>
<reference evidence="2 3" key="1">
    <citation type="submission" date="2016-03" db="EMBL/GenBank/DDBJ databases">
        <title>Draft genome sequence of Paenibacillus glacialis DSM 22343.</title>
        <authorList>
            <person name="Shin S.-K."/>
            <person name="Yi H."/>
        </authorList>
    </citation>
    <scope>NUCLEOTIDE SEQUENCE [LARGE SCALE GENOMIC DNA]</scope>
    <source>
        <strain evidence="2 3">DSM 22343</strain>
    </source>
</reference>
<accession>A0A168PE48</accession>
<dbReference type="AlphaFoldDB" id="A0A168PE48"/>
<organism evidence="2 3">
    <name type="scientific">Paenibacillus glacialis</name>
    <dbReference type="NCBI Taxonomy" id="494026"/>
    <lineage>
        <taxon>Bacteria</taxon>
        <taxon>Bacillati</taxon>
        <taxon>Bacillota</taxon>
        <taxon>Bacilli</taxon>
        <taxon>Bacillales</taxon>
        <taxon>Paenibacillaceae</taxon>
        <taxon>Paenibacillus</taxon>
    </lineage>
</organism>
<proteinExistence type="predicted"/>
<feature type="transmembrane region" description="Helical" evidence="1">
    <location>
        <begin position="6"/>
        <end position="27"/>
    </location>
</feature>
<dbReference type="Proteomes" id="UP000076967">
    <property type="component" value="Unassembled WGS sequence"/>
</dbReference>
<comment type="caution">
    <text evidence="2">The sequence shown here is derived from an EMBL/GenBank/DDBJ whole genome shotgun (WGS) entry which is preliminary data.</text>
</comment>